<protein>
    <submittedName>
        <fullName evidence="1">Uncharacterized protein</fullName>
    </submittedName>
</protein>
<dbReference type="AlphaFoldDB" id="A0AAQ3PL16"/>
<reference evidence="1 2" key="1">
    <citation type="submission" date="2024-02" db="EMBL/GenBank/DDBJ databases">
        <title>High-quality chromosome-scale genome assembly of Pensacola bahiagrass (Paspalum notatum Flugge var. saurae).</title>
        <authorList>
            <person name="Vega J.M."/>
            <person name="Podio M."/>
            <person name="Orjuela J."/>
            <person name="Siena L.A."/>
            <person name="Pessino S.C."/>
            <person name="Combes M.C."/>
            <person name="Mariac C."/>
            <person name="Albertini E."/>
            <person name="Pupilli F."/>
            <person name="Ortiz J.P.A."/>
            <person name="Leblanc O."/>
        </authorList>
    </citation>
    <scope>NUCLEOTIDE SEQUENCE [LARGE SCALE GENOMIC DNA]</scope>
    <source>
        <strain evidence="1">R1</strain>
        <tissue evidence="1">Leaf</tissue>
    </source>
</reference>
<keyword evidence="2" id="KW-1185">Reference proteome</keyword>
<evidence type="ECO:0000313" key="1">
    <source>
        <dbReference type="EMBL" id="WVZ53095.1"/>
    </source>
</evidence>
<evidence type="ECO:0000313" key="2">
    <source>
        <dbReference type="Proteomes" id="UP001341281"/>
    </source>
</evidence>
<name>A0AAQ3PL16_PASNO</name>
<dbReference type="EMBL" id="CP144745">
    <property type="protein sequence ID" value="WVZ53095.1"/>
    <property type="molecule type" value="Genomic_DNA"/>
</dbReference>
<accession>A0AAQ3PL16</accession>
<proteinExistence type="predicted"/>
<dbReference type="Proteomes" id="UP001341281">
    <property type="component" value="Chromosome 01"/>
</dbReference>
<gene>
    <name evidence="1" type="ORF">U9M48_004081</name>
</gene>
<sequence length="92" mass="10534">MARSVRRLAMGLAGKGQWRPLLWIKQTCTKDTIEFMSVWWRIRLETKGGREGLYYFLNGGEKGVKIAGLGLGKVITMYKDRKQLDAHVVHVI</sequence>
<organism evidence="1 2">
    <name type="scientific">Paspalum notatum var. saurae</name>
    <dbReference type="NCBI Taxonomy" id="547442"/>
    <lineage>
        <taxon>Eukaryota</taxon>
        <taxon>Viridiplantae</taxon>
        <taxon>Streptophyta</taxon>
        <taxon>Embryophyta</taxon>
        <taxon>Tracheophyta</taxon>
        <taxon>Spermatophyta</taxon>
        <taxon>Magnoliopsida</taxon>
        <taxon>Liliopsida</taxon>
        <taxon>Poales</taxon>
        <taxon>Poaceae</taxon>
        <taxon>PACMAD clade</taxon>
        <taxon>Panicoideae</taxon>
        <taxon>Andropogonodae</taxon>
        <taxon>Paspaleae</taxon>
        <taxon>Paspalinae</taxon>
        <taxon>Paspalum</taxon>
    </lineage>
</organism>